<dbReference type="Proteomes" id="UP000682005">
    <property type="component" value="Chromosome 2"/>
</dbReference>
<dbReference type="InterPro" id="IPR027277">
    <property type="entry name" value="NadC/ModD"/>
</dbReference>
<feature type="domain" description="Quinolinate phosphoribosyl transferase C-terminal" evidence="13">
    <location>
        <begin position="111"/>
        <end position="282"/>
    </location>
</feature>
<evidence type="ECO:0000256" key="7">
    <source>
        <dbReference type="ARBA" id="ARBA00022676"/>
    </source>
</evidence>
<comment type="similarity">
    <text evidence="3 12">Belongs to the NadC/ModD family.</text>
</comment>
<dbReference type="Pfam" id="PF01729">
    <property type="entry name" value="QRPTase_C"/>
    <property type="match status" value="1"/>
</dbReference>
<dbReference type="SUPFAM" id="SSF54675">
    <property type="entry name" value="Nicotinate/Quinolinate PRTase N-terminal domain-like"/>
    <property type="match status" value="1"/>
</dbReference>
<evidence type="ECO:0000313" key="15">
    <source>
        <dbReference type="EMBL" id="AKU69899.1"/>
    </source>
</evidence>
<dbReference type="PANTHER" id="PTHR32179">
    <property type="entry name" value="NICOTINATE-NUCLEOTIDE PYROPHOSPHORYLASE [CARBOXYLATING]"/>
    <property type="match status" value="1"/>
</dbReference>
<keyword evidence="6" id="KW-0662">Pyridine nucleotide biosynthesis</keyword>
<gene>
    <name evidence="16" type="primary">nadC</name>
    <name evidence="15" type="ORF">ADJ77_08535</name>
    <name evidence="16" type="ORF">J5A51_04380</name>
</gene>
<evidence type="ECO:0000256" key="4">
    <source>
        <dbReference type="ARBA" id="ARBA00011218"/>
    </source>
</evidence>
<dbReference type="STRING" id="1236517.ADJ77_08535"/>
<evidence type="ECO:0000259" key="14">
    <source>
        <dbReference type="Pfam" id="PF02749"/>
    </source>
</evidence>
<evidence type="ECO:0000256" key="5">
    <source>
        <dbReference type="ARBA" id="ARBA00011944"/>
    </source>
</evidence>
<accession>A0A0K1NLD8</accession>
<dbReference type="EC" id="2.4.2.19" evidence="5"/>
<evidence type="ECO:0000256" key="3">
    <source>
        <dbReference type="ARBA" id="ARBA00009400"/>
    </source>
</evidence>
<dbReference type="AlphaFoldDB" id="A0A0K1NLD8"/>
<dbReference type="CDD" id="cd01572">
    <property type="entry name" value="QPRTase"/>
    <property type="match status" value="1"/>
</dbReference>
<evidence type="ECO:0000256" key="11">
    <source>
        <dbReference type="ARBA" id="ARBA00069173"/>
    </source>
</evidence>
<dbReference type="KEGG" id="pfus:ADJ77_08535"/>
<keyword evidence="7 12" id="KW-0328">Glycosyltransferase</keyword>
<dbReference type="EMBL" id="CP012075">
    <property type="protein sequence ID" value="AKU69899.1"/>
    <property type="molecule type" value="Genomic_DNA"/>
</dbReference>
<reference evidence="15 17" key="1">
    <citation type="submission" date="2015-07" db="EMBL/GenBank/DDBJ databases">
        <authorList>
            <person name="Noorani M."/>
        </authorList>
    </citation>
    <scope>NUCLEOTIDE SEQUENCE [LARGE SCALE GENOMIC DNA]</scope>
    <source>
        <strain evidence="15 17">W1435</strain>
    </source>
</reference>
<dbReference type="EMBL" id="CP072369">
    <property type="protein sequence ID" value="QUB85514.1"/>
    <property type="molecule type" value="Genomic_DNA"/>
</dbReference>
<evidence type="ECO:0000256" key="2">
    <source>
        <dbReference type="ARBA" id="ARBA00004893"/>
    </source>
</evidence>
<evidence type="ECO:0000256" key="9">
    <source>
        <dbReference type="ARBA" id="ARBA00033102"/>
    </source>
</evidence>
<dbReference type="InterPro" id="IPR002638">
    <property type="entry name" value="Quinolinate_PRibosylTrfase_C"/>
</dbReference>
<dbReference type="GO" id="GO:0034213">
    <property type="term" value="P:quinolinate catabolic process"/>
    <property type="evidence" value="ECO:0007669"/>
    <property type="project" value="TreeGrafter"/>
</dbReference>
<dbReference type="InterPro" id="IPR036068">
    <property type="entry name" value="Nicotinate_pribotase-like_C"/>
</dbReference>
<dbReference type="eggNOG" id="COG0157">
    <property type="taxonomic scope" value="Bacteria"/>
</dbReference>
<proteinExistence type="inferred from homology"/>
<dbReference type="NCBIfam" id="TIGR00078">
    <property type="entry name" value="nadC"/>
    <property type="match status" value="1"/>
</dbReference>
<dbReference type="GO" id="GO:0005737">
    <property type="term" value="C:cytoplasm"/>
    <property type="evidence" value="ECO:0007669"/>
    <property type="project" value="TreeGrafter"/>
</dbReference>
<dbReference type="PIRSF" id="PIRSF006250">
    <property type="entry name" value="NadC_ModD"/>
    <property type="match status" value="1"/>
</dbReference>
<protein>
    <recommendedName>
        <fullName evidence="11">Probable nicotinate-nucleotide pyrophosphorylase [carboxylating]</fullName>
        <ecNumber evidence="5">2.4.2.19</ecNumber>
    </recommendedName>
    <alternativeName>
        <fullName evidence="9">Quinolinate phosphoribosyltransferase [decarboxylating]</fullName>
    </alternativeName>
</protein>
<evidence type="ECO:0000313" key="18">
    <source>
        <dbReference type="Proteomes" id="UP000682005"/>
    </source>
</evidence>
<sequence>MLSVEELNDKLIELAFSEDIGDGDHTTLCCIPADSMGESRLLIKEEGILAGVDVARRVFHLFDPELQVDVYVEDGTHVKPGDIVMSVKGRTRSLLQTERLMLNILQRMSGIATMTHKYQQALVDAGTKTRVLDTRKTTPGMRMLEKEAVKIGGGMNHRIGLFDMILLKDNHVDFCGGVHNAISMAKQYCREHGKEDLKIECEVRNFKELEEALDEGCDRIMFDNFTPEATRKAVEMVGGRCETESSGGITFDTMIPYAQAGVDFISFGALTHSVKGLDMSFKAATGNS</sequence>
<reference evidence="16 18" key="2">
    <citation type="submission" date="2021-03" db="EMBL/GenBank/DDBJ databases">
        <title>Human Oral Microbial Genomes.</title>
        <authorList>
            <person name="Johnston C.D."/>
            <person name="Chen T."/>
            <person name="Dewhirst F.E."/>
        </authorList>
    </citation>
    <scope>NUCLEOTIDE SEQUENCE [LARGE SCALE GENOMIC DNA]</scope>
    <source>
        <strain evidence="16 18">W1435</strain>
    </source>
</reference>
<dbReference type="GO" id="GO:0009435">
    <property type="term" value="P:NAD+ biosynthetic process"/>
    <property type="evidence" value="ECO:0007669"/>
    <property type="project" value="UniProtKB-UniPathway"/>
</dbReference>
<evidence type="ECO:0000313" key="16">
    <source>
        <dbReference type="EMBL" id="QUB85514.1"/>
    </source>
</evidence>
<dbReference type="Gene3D" id="3.90.1170.20">
    <property type="entry name" value="Quinolinate phosphoribosyl transferase, N-terminal domain"/>
    <property type="match status" value="1"/>
</dbReference>
<dbReference type="InterPro" id="IPR022412">
    <property type="entry name" value="Quinolinate_PRibosylTrfase_N"/>
</dbReference>
<comment type="pathway">
    <text evidence="2">Cofactor biosynthesis; NAD(+) biosynthesis; nicotinate D-ribonucleotide from quinolinate: step 1/1.</text>
</comment>
<dbReference type="InterPro" id="IPR004393">
    <property type="entry name" value="NadC"/>
</dbReference>
<dbReference type="SUPFAM" id="SSF51690">
    <property type="entry name" value="Nicotinate/Quinolinate PRTase C-terminal domain-like"/>
    <property type="match status" value="1"/>
</dbReference>
<keyword evidence="18" id="KW-1185">Reference proteome</keyword>
<comment type="function">
    <text evidence="1">Involved in the catabolism of quinolinic acid (QA).</text>
</comment>
<dbReference type="FunFam" id="3.20.20.70:FF:000030">
    <property type="entry name" value="Nicotinate-nucleotide pyrophosphorylase, carboxylating"/>
    <property type="match status" value="1"/>
</dbReference>
<evidence type="ECO:0000259" key="13">
    <source>
        <dbReference type="Pfam" id="PF01729"/>
    </source>
</evidence>
<dbReference type="Proteomes" id="UP000060345">
    <property type="component" value="Chromosome 2"/>
</dbReference>
<evidence type="ECO:0000256" key="6">
    <source>
        <dbReference type="ARBA" id="ARBA00022642"/>
    </source>
</evidence>
<comment type="subunit">
    <text evidence="4">Hexamer formed by 3 homodimers.</text>
</comment>
<dbReference type="InterPro" id="IPR037128">
    <property type="entry name" value="Quinolinate_PRibosylTase_N_sf"/>
</dbReference>
<dbReference type="RefSeq" id="WP_025078989.1">
    <property type="nucleotide sequence ID" value="NZ_BAKO01000034.1"/>
</dbReference>
<dbReference type="OrthoDB" id="9782546at2"/>
<dbReference type="FunFam" id="3.90.1170.20:FF:000001">
    <property type="entry name" value="Nicotinate-nucleotide diphosphorylase (Carboxylating)"/>
    <property type="match status" value="1"/>
</dbReference>
<dbReference type="Gene3D" id="3.20.20.70">
    <property type="entry name" value="Aldolase class I"/>
    <property type="match status" value="1"/>
</dbReference>
<feature type="domain" description="Quinolinate phosphoribosyl transferase N-terminal" evidence="14">
    <location>
        <begin position="24"/>
        <end position="109"/>
    </location>
</feature>
<dbReference type="InterPro" id="IPR013785">
    <property type="entry name" value="Aldolase_TIM"/>
</dbReference>
<name>A0A0K1NLD8_9BACT</name>
<dbReference type="UniPathway" id="UPA00253">
    <property type="reaction ID" value="UER00331"/>
</dbReference>
<dbReference type="GO" id="GO:0004514">
    <property type="term" value="F:nicotinate-nucleotide diphosphorylase (carboxylating) activity"/>
    <property type="evidence" value="ECO:0007669"/>
    <property type="project" value="UniProtKB-EC"/>
</dbReference>
<keyword evidence="8 12" id="KW-0808">Transferase</keyword>
<evidence type="ECO:0000256" key="10">
    <source>
        <dbReference type="ARBA" id="ARBA00047445"/>
    </source>
</evidence>
<dbReference type="Pfam" id="PF02749">
    <property type="entry name" value="QRPTase_N"/>
    <property type="match status" value="1"/>
</dbReference>
<dbReference type="PANTHER" id="PTHR32179:SF3">
    <property type="entry name" value="NICOTINATE-NUCLEOTIDE PYROPHOSPHORYLASE [CARBOXYLATING]"/>
    <property type="match status" value="1"/>
</dbReference>
<evidence type="ECO:0000256" key="12">
    <source>
        <dbReference type="PIRNR" id="PIRNR006250"/>
    </source>
</evidence>
<comment type="catalytic activity">
    <reaction evidence="10">
        <text>nicotinate beta-D-ribonucleotide + CO2 + diphosphate = quinolinate + 5-phospho-alpha-D-ribose 1-diphosphate + 2 H(+)</text>
        <dbReference type="Rhea" id="RHEA:12733"/>
        <dbReference type="ChEBI" id="CHEBI:15378"/>
        <dbReference type="ChEBI" id="CHEBI:16526"/>
        <dbReference type="ChEBI" id="CHEBI:29959"/>
        <dbReference type="ChEBI" id="CHEBI:33019"/>
        <dbReference type="ChEBI" id="CHEBI:57502"/>
        <dbReference type="ChEBI" id="CHEBI:58017"/>
        <dbReference type="EC" id="2.4.2.19"/>
    </reaction>
</comment>
<evidence type="ECO:0000313" key="17">
    <source>
        <dbReference type="Proteomes" id="UP000060345"/>
    </source>
</evidence>
<evidence type="ECO:0000256" key="8">
    <source>
        <dbReference type="ARBA" id="ARBA00022679"/>
    </source>
</evidence>
<organism evidence="15 17">
    <name type="scientific">Prevotella fusca JCM 17724</name>
    <dbReference type="NCBI Taxonomy" id="1236517"/>
    <lineage>
        <taxon>Bacteria</taxon>
        <taxon>Pseudomonadati</taxon>
        <taxon>Bacteroidota</taxon>
        <taxon>Bacteroidia</taxon>
        <taxon>Bacteroidales</taxon>
        <taxon>Prevotellaceae</taxon>
        <taxon>Prevotella</taxon>
    </lineage>
</organism>
<evidence type="ECO:0000256" key="1">
    <source>
        <dbReference type="ARBA" id="ARBA00003237"/>
    </source>
</evidence>